<gene>
    <name evidence="3" type="ORF">Tci_626476</name>
</gene>
<proteinExistence type="predicted"/>
<dbReference type="Pfam" id="PF25597">
    <property type="entry name" value="SH3_retrovirus"/>
    <property type="match status" value="1"/>
</dbReference>
<protein>
    <submittedName>
        <fullName evidence="3">Integrase, catalytic region, zinc finger, CCHC-type, peptidase aspartic, catalytic</fullName>
    </submittedName>
</protein>
<feature type="region of interest" description="Disordered" evidence="1">
    <location>
        <begin position="230"/>
        <end position="252"/>
    </location>
</feature>
<organism evidence="3">
    <name type="scientific">Tanacetum cinerariifolium</name>
    <name type="common">Dalmatian daisy</name>
    <name type="synonym">Chrysanthemum cinerariifolium</name>
    <dbReference type="NCBI Taxonomy" id="118510"/>
    <lineage>
        <taxon>Eukaryota</taxon>
        <taxon>Viridiplantae</taxon>
        <taxon>Streptophyta</taxon>
        <taxon>Embryophyta</taxon>
        <taxon>Tracheophyta</taxon>
        <taxon>Spermatophyta</taxon>
        <taxon>Magnoliopsida</taxon>
        <taxon>eudicotyledons</taxon>
        <taxon>Gunneridae</taxon>
        <taxon>Pentapetalae</taxon>
        <taxon>asterids</taxon>
        <taxon>campanulids</taxon>
        <taxon>Asterales</taxon>
        <taxon>Asteraceae</taxon>
        <taxon>Asteroideae</taxon>
        <taxon>Anthemideae</taxon>
        <taxon>Anthemidinae</taxon>
        <taxon>Tanacetum</taxon>
    </lineage>
</organism>
<accession>A0A699JUL8</accession>
<dbReference type="EMBL" id="BKCJ010442920">
    <property type="protein sequence ID" value="GFA54504.1"/>
    <property type="molecule type" value="Genomic_DNA"/>
</dbReference>
<evidence type="ECO:0000259" key="2">
    <source>
        <dbReference type="Pfam" id="PF25597"/>
    </source>
</evidence>
<comment type="caution">
    <text evidence="3">The sequence shown here is derived from an EMBL/GenBank/DDBJ whole genome shotgun (WGS) entry which is preliminary data.</text>
</comment>
<name>A0A699JUL8_TANCI</name>
<feature type="domain" description="Retroviral polymerase SH3-like" evidence="2">
    <location>
        <begin position="101"/>
        <end position="147"/>
    </location>
</feature>
<evidence type="ECO:0000256" key="1">
    <source>
        <dbReference type="SAM" id="MobiDB-lite"/>
    </source>
</evidence>
<dbReference type="InterPro" id="IPR057670">
    <property type="entry name" value="SH3_retrovirus"/>
</dbReference>
<sequence length="252" mass="28115">MFKTLVPVQLDLVRQSFNANFVSVSINNAPVKNSVIDVKTGCLCATCGTVRFRNDQIVRNIGYGDYQLENVVILRSVYFPEHQRLRAGYGTDDYLISTLDLGKFNAKAKIRIFVGYALAKKAFRIYNRRTRIISETIHVTFNELTTMAFEQFSSGPELHVMTSATPSTGLVSNLVSQQPCIPQNKDDWDRLFQPMFDEYFNPPIIVVSSVQETVAPRAKVLADSPVSISISQDAPSTSIPSSQAKEHSLIIS</sequence>
<reference evidence="3" key="1">
    <citation type="journal article" date="2019" name="Sci. Rep.">
        <title>Draft genome of Tanacetum cinerariifolium, the natural source of mosquito coil.</title>
        <authorList>
            <person name="Yamashiro T."/>
            <person name="Shiraishi A."/>
            <person name="Satake H."/>
            <person name="Nakayama K."/>
        </authorList>
    </citation>
    <scope>NUCLEOTIDE SEQUENCE</scope>
</reference>
<feature type="compositionally biased region" description="Polar residues" evidence="1">
    <location>
        <begin position="230"/>
        <end position="243"/>
    </location>
</feature>
<evidence type="ECO:0000313" key="3">
    <source>
        <dbReference type="EMBL" id="GFA54504.1"/>
    </source>
</evidence>
<dbReference type="AlphaFoldDB" id="A0A699JUL8"/>